<reference evidence="3 4" key="2">
    <citation type="submission" date="2019-01" db="EMBL/GenBank/DDBJ databases">
        <title>A chromosome length genome reference of the Java medaka (oryzias javanicus).</title>
        <authorList>
            <person name="Herpin A."/>
            <person name="Takehana Y."/>
            <person name="Naruse K."/>
            <person name="Ansai S."/>
            <person name="Kawaguchi M."/>
        </authorList>
    </citation>
    <scope>NUCLEOTIDE SEQUENCE [LARGE SCALE GENOMIC DNA]</scope>
    <source>
        <strain evidence="3">RS831</strain>
        <tissue evidence="3">Whole body</tissue>
    </source>
</reference>
<evidence type="ECO:0000256" key="1">
    <source>
        <dbReference type="SAM" id="MobiDB-lite"/>
    </source>
</evidence>
<gene>
    <name evidence="3" type="ORF">OJAV_G00183850</name>
</gene>
<proteinExistence type="predicted"/>
<evidence type="ECO:0000313" key="3">
    <source>
        <dbReference type="EMBL" id="RVE60755.1"/>
    </source>
</evidence>
<reference evidence="3 4" key="1">
    <citation type="submission" date="2018-11" db="EMBL/GenBank/DDBJ databases">
        <authorList>
            <person name="Lopez-Roques C."/>
            <person name="Donnadieu C."/>
            <person name="Bouchez O."/>
            <person name="Klopp C."/>
            <person name="Cabau C."/>
            <person name="Zahm M."/>
        </authorList>
    </citation>
    <scope>NUCLEOTIDE SEQUENCE [LARGE SCALE GENOMIC DNA]</scope>
    <source>
        <strain evidence="3">RS831</strain>
        <tissue evidence="3">Whole body</tissue>
    </source>
</reference>
<feature type="chain" id="PRO_5018550600" evidence="2">
    <location>
        <begin position="17"/>
        <end position="470"/>
    </location>
</feature>
<feature type="compositionally biased region" description="Low complexity" evidence="1">
    <location>
        <begin position="371"/>
        <end position="389"/>
    </location>
</feature>
<protein>
    <submittedName>
        <fullName evidence="3">Uncharacterized protein</fullName>
    </submittedName>
</protein>
<feature type="signal peptide" evidence="2">
    <location>
        <begin position="1"/>
        <end position="16"/>
    </location>
</feature>
<name>A0A3S2LTC7_ORYJA</name>
<dbReference type="Proteomes" id="UP000283210">
    <property type="component" value="Chromosome 18"/>
</dbReference>
<sequence length="470" mass="51184">MLLSVLLLLLVGCTHASHFYGTMMTYNPKEIQGSDLIVVVRYKLSFRSCTDGDTWSCSGNCGSLVGTPQIVLEASNELWCQREAVWTWRLSSNAPSSLTLSGGNWISGIKNSVILWKAVTQVELRNRSDTGRPNASPQTTIMPSLRVPSNCRRDYDLLAFDPDGDEVQCRYGMLSECNPCNDPTVLSLSDNCTLSFSPTSSANEGPYAVQMMMEDFPRQTITLTQTDGSFVVKNPFQDLSKIPVQFVLKVDPAVASCTEGVFLPKFLPPTPANKDRLYADVDQTLKILVRAEAANSTITTLLFSGPHGVAQVGDGSGNFNLTWTPSDSHNNESHPICFVVQAVSSSSSSTLYHSDLRCIIVTVGGTPPPANITITPTQTVTETKQTTPEPSTPEPLTPEPSTPSPTDESTLSTQLIPVGNNFVVAMSIGISTNLPWEDIKDEFLTQLKAEFVRRGLPPDLSLQILKSQRV</sequence>
<evidence type="ECO:0000256" key="2">
    <source>
        <dbReference type="SAM" id="SignalP"/>
    </source>
</evidence>
<keyword evidence="2" id="KW-0732">Signal</keyword>
<dbReference type="OrthoDB" id="10063988at2759"/>
<dbReference type="AlphaFoldDB" id="A0A3S2LTC7"/>
<feature type="compositionally biased region" description="Pro residues" evidence="1">
    <location>
        <begin position="390"/>
        <end position="403"/>
    </location>
</feature>
<keyword evidence="4" id="KW-1185">Reference proteome</keyword>
<feature type="region of interest" description="Disordered" evidence="1">
    <location>
        <begin position="370"/>
        <end position="412"/>
    </location>
</feature>
<evidence type="ECO:0000313" key="4">
    <source>
        <dbReference type="Proteomes" id="UP000283210"/>
    </source>
</evidence>
<accession>A0A3S2LTC7</accession>
<organism evidence="3 4">
    <name type="scientific">Oryzias javanicus</name>
    <name type="common">Javanese ricefish</name>
    <name type="synonym">Aplocheilus javanicus</name>
    <dbReference type="NCBI Taxonomy" id="123683"/>
    <lineage>
        <taxon>Eukaryota</taxon>
        <taxon>Metazoa</taxon>
        <taxon>Chordata</taxon>
        <taxon>Craniata</taxon>
        <taxon>Vertebrata</taxon>
        <taxon>Euteleostomi</taxon>
        <taxon>Actinopterygii</taxon>
        <taxon>Neopterygii</taxon>
        <taxon>Teleostei</taxon>
        <taxon>Neoteleostei</taxon>
        <taxon>Acanthomorphata</taxon>
        <taxon>Ovalentaria</taxon>
        <taxon>Atherinomorphae</taxon>
        <taxon>Beloniformes</taxon>
        <taxon>Adrianichthyidae</taxon>
        <taxon>Oryziinae</taxon>
        <taxon>Oryzias</taxon>
    </lineage>
</organism>
<dbReference type="EMBL" id="CM012454">
    <property type="protein sequence ID" value="RVE60755.1"/>
    <property type="molecule type" value="Genomic_DNA"/>
</dbReference>